<geneLocation type="mitochondrion" evidence="1"/>
<dbReference type="EMBL" id="LKAM01000007">
    <property type="protein sequence ID" value="KUM47415.1"/>
    <property type="molecule type" value="Genomic_DNA"/>
</dbReference>
<organism evidence="1">
    <name type="scientific">Picea glauca</name>
    <name type="common">White spruce</name>
    <name type="synonym">Pinus glauca</name>
    <dbReference type="NCBI Taxonomy" id="3330"/>
    <lineage>
        <taxon>Eukaryota</taxon>
        <taxon>Viridiplantae</taxon>
        <taxon>Streptophyta</taxon>
        <taxon>Embryophyta</taxon>
        <taxon>Tracheophyta</taxon>
        <taxon>Spermatophyta</taxon>
        <taxon>Pinopsida</taxon>
        <taxon>Pinidae</taxon>
        <taxon>Conifers I</taxon>
        <taxon>Pinales</taxon>
        <taxon>Pinaceae</taxon>
        <taxon>Picea</taxon>
    </lineage>
</organism>
<keyword evidence="1" id="KW-0496">Mitochondrion</keyword>
<dbReference type="AlphaFoldDB" id="A0A101LY11"/>
<name>A0A101LY11_PICGL</name>
<comment type="caution">
    <text evidence="1">The sequence shown here is derived from an EMBL/GenBank/DDBJ whole genome shotgun (WGS) entry which is preliminary data.</text>
</comment>
<gene>
    <name evidence="1" type="ORF">ABT39_MTgene5600</name>
</gene>
<accession>A0A101LY11</accession>
<reference evidence="1" key="1">
    <citation type="journal article" date="2015" name="Genome Biol. Evol.">
        <title>Organellar Genomes of White Spruce (Picea glauca): Assembly and Annotation.</title>
        <authorList>
            <person name="Jackman S.D."/>
            <person name="Warren R.L."/>
            <person name="Gibb E.A."/>
            <person name="Vandervalk B.P."/>
            <person name="Mohamadi H."/>
            <person name="Chu J."/>
            <person name="Raymond A."/>
            <person name="Pleasance S."/>
            <person name="Coope R."/>
            <person name="Wildung M.R."/>
            <person name="Ritland C.E."/>
            <person name="Bousquet J."/>
            <person name="Jones S.J."/>
            <person name="Bohlmann J."/>
            <person name="Birol I."/>
        </authorList>
    </citation>
    <scope>NUCLEOTIDE SEQUENCE [LARGE SCALE GENOMIC DNA]</scope>
    <source>
        <tissue evidence="1">Flushing bud</tissue>
    </source>
</reference>
<proteinExistence type="predicted"/>
<protein>
    <submittedName>
        <fullName evidence="1">Uncharacterized protein</fullName>
    </submittedName>
</protein>
<sequence>MKPMLPKPSLLSSTFDNKVTALLHMYRKVYSARCPVSAAERCRFESCNFDAVFIVDKTMMTIFTKSYRLFSPHLTINQSQYTPPFYVSHMYCTCSNNQLLSGRSRTSSQSPFLLTRKARSGTHSIITTYL</sequence>
<evidence type="ECO:0000313" key="1">
    <source>
        <dbReference type="EMBL" id="KUM47415.1"/>
    </source>
</evidence>